<protein>
    <submittedName>
        <fullName evidence="1">Uncharacterized protein</fullName>
    </submittedName>
</protein>
<reference evidence="1" key="1">
    <citation type="journal article" date="2013" name="J. Plant Res.">
        <title>Effect of fungi and light on seed germination of three Opuntia species from semiarid lands of central Mexico.</title>
        <authorList>
            <person name="Delgado-Sanchez P."/>
            <person name="Jimenez-Bremont J.F."/>
            <person name="Guerrero-Gonzalez Mde L."/>
            <person name="Flores J."/>
        </authorList>
    </citation>
    <scope>NUCLEOTIDE SEQUENCE</scope>
    <source>
        <tissue evidence="1">Cladode</tissue>
    </source>
</reference>
<dbReference type="EMBL" id="GISG01146918">
    <property type="protein sequence ID" value="MBA4646579.1"/>
    <property type="molecule type" value="Transcribed_RNA"/>
</dbReference>
<organism evidence="1">
    <name type="scientific">Opuntia streptacantha</name>
    <name type="common">Prickly pear cactus</name>
    <name type="synonym">Opuntia cardona</name>
    <dbReference type="NCBI Taxonomy" id="393608"/>
    <lineage>
        <taxon>Eukaryota</taxon>
        <taxon>Viridiplantae</taxon>
        <taxon>Streptophyta</taxon>
        <taxon>Embryophyta</taxon>
        <taxon>Tracheophyta</taxon>
        <taxon>Spermatophyta</taxon>
        <taxon>Magnoliopsida</taxon>
        <taxon>eudicotyledons</taxon>
        <taxon>Gunneridae</taxon>
        <taxon>Pentapetalae</taxon>
        <taxon>Caryophyllales</taxon>
        <taxon>Cactineae</taxon>
        <taxon>Cactaceae</taxon>
        <taxon>Opuntioideae</taxon>
        <taxon>Opuntia</taxon>
    </lineage>
</organism>
<proteinExistence type="predicted"/>
<accession>A0A7C8ZLV2</accession>
<sequence>MHLTFTYPAGSIALPSVASESSGSVAWYSTASGFTNEAASHANCVTISTQLSFLSSQLSIPIFLSSWRTKFLNFPFITCSIAFCLSSSKRWLLETSISELINELGFVNSIPSQLTHASLSSSKLATVILFS</sequence>
<evidence type="ECO:0000313" key="1">
    <source>
        <dbReference type="EMBL" id="MBA4646579.1"/>
    </source>
</evidence>
<reference evidence="1" key="2">
    <citation type="submission" date="2020-07" db="EMBL/GenBank/DDBJ databases">
        <authorList>
            <person name="Vera ALvarez R."/>
            <person name="Arias-Moreno D.M."/>
            <person name="Jimenez-Jacinto V."/>
            <person name="Jimenez-Bremont J.F."/>
            <person name="Swaminathan K."/>
            <person name="Moose S.P."/>
            <person name="Guerrero-Gonzalez M.L."/>
            <person name="Marino-Ramirez L."/>
            <person name="Landsman D."/>
            <person name="Rodriguez-Kessler M."/>
            <person name="Delgado-Sanchez P."/>
        </authorList>
    </citation>
    <scope>NUCLEOTIDE SEQUENCE</scope>
    <source>
        <tissue evidence="1">Cladode</tissue>
    </source>
</reference>
<name>A0A7C8ZLV2_OPUST</name>
<dbReference type="AlphaFoldDB" id="A0A7C8ZLV2"/>